<gene>
    <name evidence="2" type="ORF">HW554_18405</name>
</gene>
<sequence length="330" mass="37171">MTFFAHPLTKSFVRPMPPFRLLRFPELNLPAWDACVAGARQPVPYAHSWWLRATAGRWDALVRIEPETGRYLHVWPLPAKWRPGGRQVYQPPFTQQLGLISCGEDAPSIGPELAGLTQRYARFYTQLNETNGLPTLPGQFAVEARQTYQLDLSPTYKTLRAGYCPDYRRRLLRHEAAAAPLAITELPYTEPLLALFQQTKGPAAGLQPRHYTRLRRLLAELQRRQLLEARAVRQPETGALLAGALFVHYRSRLVYLFAAASDEGKKAAAPLLLLDDAIRRHAGTPGLILDFEGGMLPAIARFFANFGAAPVPYAALSFTSQRPWYLQWMP</sequence>
<comment type="caution">
    <text evidence="2">The sequence shown here is derived from an EMBL/GenBank/DDBJ whole genome shotgun (WGS) entry which is preliminary data.</text>
</comment>
<feature type="domain" description="BioF2-like acetyltransferase" evidence="1">
    <location>
        <begin position="191"/>
        <end position="283"/>
    </location>
</feature>
<name>A0A7Y7PSE6_9BACT</name>
<dbReference type="EMBL" id="JABKAU010000053">
    <property type="protein sequence ID" value="NVO33183.1"/>
    <property type="molecule type" value="Genomic_DNA"/>
</dbReference>
<evidence type="ECO:0000313" key="3">
    <source>
        <dbReference type="Proteomes" id="UP000565521"/>
    </source>
</evidence>
<dbReference type="InterPro" id="IPR016181">
    <property type="entry name" value="Acyl_CoA_acyltransferase"/>
</dbReference>
<dbReference type="AlphaFoldDB" id="A0A7Y7PSE6"/>
<keyword evidence="3" id="KW-1185">Reference proteome</keyword>
<dbReference type="Gene3D" id="3.40.630.30">
    <property type="match status" value="1"/>
</dbReference>
<dbReference type="InterPro" id="IPR038740">
    <property type="entry name" value="BioF2-like_GNAT_dom"/>
</dbReference>
<evidence type="ECO:0000313" key="2">
    <source>
        <dbReference type="EMBL" id="NVO33183.1"/>
    </source>
</evidence>
<dbReference type="Proteomes" id="UP000565521">
    <property type="component" value="Unassembled WGS sequence"/>
</dbReference>
<dbReference type="GO" id="GO:0016740">
    <property type="term" value="F:transferase activity"/>
    <property type="evidence" value="ECO:0007669"/>
    <property type="project" value="UniProtKB-KW"/>
</dbReference>
<proteinExistence type="predicted"/>
<dbReference type="RefSeq" id="WP_176910016.1">
    <property type="nucleotide sequence ID" value="NZ_JABKAU010000053.1"/>
</dbReference>
<evidence type="ECO:0000259" key="1">
    <source>
        <dbReference type="Pfam" id="PF13480"/>
    </source>
</evidence>
<keyword evidence="2" id="KW-0808">Transferase</keyword>
<organism evidence="2 3">
    <name type="scientific">Hymenobacter lapidiphilus</name>
    <dbReference type="NCBI Taxonomy" id="2608003"/>
    <lineage>
        <taxon>Bacteria</taxon>
        <taxon>Pseudomonadati</taxon>
        <taxon>Bacteroidota</taxon>
        <taxon>Cytophagia</taxon>
        <taxon>Cytophagales</taxon>
        <taxon>Hymenobacteraceae</taxon>
        <taxon>Hymenobacter</taxon>
    </lineage>
</organism>
<accession>A0A7Y7PSE6</accession>
<dbReference type="SUPFAM" id="SSF55729">
    <property type="entry name" value="Acyl-CoA N-acyltransferases (Nat)"/>
    <property type="match status" value="1"/>
</dbReference>
<dbReference type="Pfam" id="PF13480">
    <property type="entry name" value="Acetyltransf_6"/>
    <property type="match status" value="1"/>
</dbReference>
<protein>
    <submittedName>
        <fullName evidence="2">GNAT family N-acetyltransferase</fullName>
    </submittedName>
</protein>
<reference evidence="2 3" key="1">
    <citation type="submission" date="2020-05" db="EMBL/GenBank/DDBJ databases">
        <title>Hymenobacter terrestris sp. nov. and Hymenobacter lapidiphilus sp. nov., isolated from regoliths in Antarctica.</title>
        <authorList>
            <person name="Sedlacek I."/>
            <person name="Pantucek R."/>
            <person name="Zeman M."/>
            <person name="Holochova P."/>
            <person name="Kralova S."/>
            <person name="Stankova E."/>
            <person name="Sedo O."/>
            <person name="Micenkova L."/>
            <person name="Svec P."/>
            <person name="Gupta V."/>
            <person name="Sood U."/>
            <person name="Korpole U.S."/>
            <person name="Lal R."/>
        </authorList>
    </citation>
    <scope>NUCLEOTIDE SEQUENCE [LARGE SCALE GENOMIC DNA]</scope>
    <source>
        <strain evidence="2 3">P5342</strain>
    </source>
</reference>